<dbReference type="Gene3D" id="3.90.1150.10">
    <property type="entry name" value="Aspartate Aminotransferase, domain 1"/>
    <property type="match status" value="1"/>
</dbReference>
<comment type="pathway">
    <text evidence="5">Amino-acid biosynthesis; L-arginine biosynthesis; N(2)-acetyl-L-ornithine from L-glutamate: step 4/4.</text>
</comment>
<gene>
    <name evidence="5" type="primary">argD</name>
    <name evidence="6" type="ORF">ABV300_04335</name>
</gene>
<comment type="subunit">
    <text evidence="5">Homodimer.</text>
</comment>
<accession>A0AAU8GET0</accession>
<feature type="binding site" evidence="5">
    <location>
        <begin position="220"/>
        <end position="223"/>
    </location>
    <ligand>
        <name>pyridoxal 5'-phosphate</name>
        <dbReference type="ChEBI" id="CHEBI:597326"/>
    </ligand>
</feature>
<dbReference type="PANTHER" id="PTHR11986">
    <property type="entry name" value="AMINOTRANSFERASE CLASS III"/>
    <property type="match status" value="1"/>
</dbReference>
<dbReference type="GO" id="GO:0006526">
    <property type="term" value="P:L-arginine biosynthetic process"/>
    <property type="evidence" value="ECO:0007669"/>
    <property type="project" value="UniProtKB-UniRule"/>
</dbReference>
<dbReference type="EC" id="2.6.1.11" evidence="5"/>
<dbReference type="RefSeq" id="WP_353715297.1">
    <property type="nucleotide sequence ID" value="NZ_CP159307.1"/>
</dbReference>
<comment type="subcellular location">
    <subcellularLocation>
        <location evidence="5">Cytoplasm</location>
    </subcellularLocation>
</comment>
<dbReference type="Gene3D" id="3.40.640.10">
    <property type="entry name" value="Type I PLP-dependent aspartate aminotransferase-like (Major domain)"/>
    <property type="match status" value="1"/>
</dbReference>
<keyword evidence="4 5" id="KW-0663">Pyridoxal phosphate</keyword>
<dbReference type="InterPro" id="IPR015421">
    <property type="entry name" value="PyrdxlP-dep_Trfase_major"/>
</dbReference>
<keyword evidence="1 5" id="KW-0032">Aminotransferase</keyword>
<evidence type="ECO:0000313" key="6">
    <source>
        <dbReference type="EMBL" id="XCH34114.1"/>
    </source>
</evidence>
<feature type="binding site" evidence="5">
    <location>
        <position position="138"/>
    </location>
    <ligand>
        <name>N(2)-acetyl-L-ornithine</name>
        <dbReference type="ChEBI" id="CHEBI:57805"/>
    </ligand>
</feature>
<protein>
    <recommendedName>
        <fullName evidence="5">Acetylornithine aminotransferase</fullName>
        <shortName evidence="5">ACOAT</shortName>
        <ecNumber evidence="5">2.6.1.11</ecNumber>
    </recommendedName>
</protein>
<comment type="similarity">
    <text evidence="5">Belongs to the class-III pyridoxal-phosphate-dependent aminotransferase family. ArgD subfamily.</text>
</comment>
<dbReference type="FunFam" id="3.40.640.10:FF:000004">
    <property type="entry name" value="Acetylornithine aminotransferase"/>
    <property type="match status" value="1"/>
</dbReference>
<feature type="modified residue" description="N6-(pyridoxal phosphate)lysine" evidence="5">
    <location>
        <position position="249"/>
    </location>
</feature>
<evidence type="ECO:0000256" key="3">
    <source>
        <dbReference type="ARBA" id="ARBA00022679"/>
    </source>
</evidence>
<name>A0AAU8GET0_9CHLR</name>
<dbReference type="NCBIfam" id="TIGR00707">
    <property type="entry name" value="argD"/>
    <property type="match status" value="1"/>
</dbReference>
<feature type="binding site" evidence="5">
    <location>
        <position position="276"/>
    </location>
    <ligand>
        <name>N(2)-acetyl-L-ornithine</name>
        <dbReference type="ChEBI" id="CHEBI:57805"/>
    </ligand>
</feature>
<comment type="catalytic activity">
    <reaction evidence="5">
        <text>N(2)-acetyl-L-ornithine + 2-oxoglutarate = N-acetyl-L-glutamate 5-semialdehyde + L-glutamate</text>
        <dbReference type="Rhea" id="RHEA:18049"/>
        <dbReference type="ChEBI" id="CHEBI:16810"/>
        <dbReference type="ChEBI" id="CHEBI:29123"/>
        <dbReference type="ChEBI" id="CHEBI:29985"/>
        <dbReference type="ChEBI" id="CHEBI:57805"/>
        <dbReference type="EC" id="2.6.1.11"/>
    </reaction>
</comment>
<organism evidence="6">
    <name type="scientific">Dehalogenimonas sp. 4OHTPN</name>
    <dbReference type="NCBI Taxonomy" id="3166643"/>
    <lineage>
        <taxon>Bacteria</taxon>
        <taxon>Bacillati</taxon>
        <taxon>Chloroflexota</taxon>
        <taxon>Dehalococcoidia</taxon>
        <taxon>Dehalococcoidales</taxon>
        <taxon>Dehalococcoidaceae</taxon>
        <taxon>Dehalogenimonas</taxon>
    </lineage>
</organism>
<dbReference type="GO" id="GO:0005737">
    <property type="term" value="C:cytoplasm"/>
    <property type="evidence" value="ECO:0007669"/>
    <property type="project" value="UniProtKB-SubCell"/>
</dbReference>
<evidence type="ECO:0000256" key="4">
    <source>
        <dbReference type="ARBA" id="ARBA00022898"/>
    </source>
</evidence>
<keyword evidence="3 5" id="KW-0808">Transferase</keyword>
<comment type="cofactor">
    <cofactor evidence="5">
        <name>pyridoxal 5'-phosphate</name>
        <dbReference type="ChEBI" id="CHEBI:597326"/>
    </cofactor>
    <text evidence="5">Binds 1 pyridoxal phosphate per subunit.</text>
</comment>
<dbReference type="PROSITE" id="PS00600">
    <property type="entry name" value="AA_TRANSFER_CLASS_3"/>
    <property type="match status" value="1"/>
</dbReference>
<dbReference type="SUPFAM" id="SSF53383">
    <property type="entry name" value="PLP-dependent transferases"/>
    <property type="match status" value="1"/>
</dbReference>
<evidence type="ECO:0000256" key="1">
    <source>
        <dbReference type="ARBA" id="ARBA00022576"/>
    </source>
</evidence>
<dbReference type="NCBIfam" id="NF002325">
    <property type="entry name" value="PRK01278.1"/>
    <property type="match status" value="1"/>
</dbReference>
<dbReference type="PIRSF" id="PIRSF000521">
    <property type="entry name" value="Transaminase_4ab_Lys_Orn"/>
    <property type="match status" value="1"/>
</dbReference>
<dbReference type="GO" id="GO:0003992">
    <property type="term" value="F:N2-acetyl-L-ornithine:2-oxoglutarate 5-aminotransferase activity"/>
    <property type="evidence" value="ECO:0007669"/>
    <property type="project" value="UniProtKB-UniRule"/>
</dbReference>
<dbReference type="InterPro" id="IPR015424">
    <property type="entry name" value="PyrdxlP-dep_Trfase"/>
</dbReference>
<feature type="binding site" evidence="5">
    <location>
        <begin position="103"/>
        <end position="104"/>
    </location>
    <ligand>
        <name>pyridoxal 5'-phosphate</name>
        <dbReference type="ChEBI" id="CHEBI:597326"/>
    </ligand>
</feature>
<keyword evidence="2 5" id="KW-0028">Amino-acid biosynthesis</keyword>
<dbReference type="AlphaFoldDB" id="A0AAU8GET0"/>
<keyword evidence="5" id="KW-0055">Arginine biosynthesis</keyword>
<evidence type="ECO:0000256" key="2">
    <source>
        <dbReference type="ARBA" id="ARBA00022605"/>
    </source>
</evidence>
<reference evidence="6" key="1">
    <citation type="submission" date="2024-06" db="EMBL/GenBank/DDBJ databases">
        <title>A Novel Isolate, Dehalogenimonas sp. Strain 4OHTPN, Dechlorinates Aromatic 4 Hydroxy chlorothalonil by a Novel Reductive Dehalogenase.</title>
        <authorList>
            <person name="Liu G."/>
        </authorList>
    </citation>
    <scope>NUCLEOTIDE SEQUENCE</scope>
    <source>
        <strain evidence="6">4OHTPN</strain>
    </source>
</reference>
<dbReference type="EMBL" id="CP159307">
    <property type="protein sequence ID" value="XCH34114.1"/>
    <property type="molecule type" value="Genomic_DNA"/>
</dbReference>
<dbReference type="InterPro" id="IPR005814">
    <property type="entry name" value="Aminotrans_3"/>
</dbReference>
<dbReference type="InterPro" id="IPR004636">
    <property type="entry name" value="AcOrn/SuccOrn_fam"/>
</dbReference>
<feature type="binding site" evidence="5">
    <location>
        <position position="135"/>
    </location>
    <ligand>
        <name>pyridoxal 5'-phosphate</name>
        <dbReference type="ChEBI" id="CHEBI:597326"/>
    </ligand>
</feature>
<comment type="miscellaneous">
    <text evidence="5">May also have succinyldiaminopimelate aminotransferase activity, thus carrying out the corresponding step in lysine biosynthesis.</text>
</comment>
<proteinExistence type="inferred from homology"/>
<evidence type="ECO:0000256" key="5">
    <source>
        <dbReference type="HAMAP-Rule" id="MF_01107"/>
    </source>
</evidence>
<dbReference type="CDD" id="cd00610">
    <property type="entry name" value="OAT_like"/>
    <property type="match status" value="1"/>
</dbReference>
<dbReference type="Pfam" id="PF00202">
    <property type="entry name" value="Aminotran_3"/>
    <property type="match status" value="1"/>
</dbReference>
<keyword evidence="5" id="KW-0963">Cytoplasm</keyword>
<dbReference type="GO" id="GO:0030170">
    <property type="term" value="F:pyridoxal phosphate binding"/>
    <property type="evidence" value="ECO:0007669"/>
    <property type="project" value="InterPro"/>
</dbReference>
<sequence>MANWKELEKKYFMRTLVRAPLTIVKGQGSYVWDESGRKYLDFVAGWAVNSLGHCHPAVVEAVKSQVGELIQTSNHYYTIPQLQLAQLLVENSSLNKVFLCNSGAEATEGAVKLARRYGKLHLNGAYEVITATGSFHGRTLAMVSASGQLKHQQPYTPLPAGFINVAYDSIEAIMEATTSTVCAVMLEPVQGEGGVNVPSPNYLKEVRRWCDEKGIVLILDEIQTGIGRTGSLFAHQIYGIEPDVMTLAKGLGGGLPIGAIMAKDKFSVFTAGEHGSTFGGNPVTCAAAYAALAFIIENDIPRNAYDMGARLADGLKRIKERWPTLITEIRGKGLLLAVQFSEDIAKELTQKCLENGLLVNDVKPNALRLMPALNITEDEVEEALSLLEMALCRLRSCQG</sequence>
<dbReference type="PANTHER" id="PTHR11986:SF79">
    <property type="entry name" value="ACETYLORNITHINE AMINOTRANSFERASE, MITOCHONDRIAL"/>
    <property type="match status" value="1"/>
</dbReference>
<feature type="binding site" evidence="5">
    <location>
        <position position="277"/>
    </location>
    <ligand>
        <name>pyridoxal 5'-phosphate</name>
        <dbReference type="ChEBI" id="CHEBI:597326"/>
    </ligand>
</feature>
<dbReference type="HAMAP" id="MF_01107">
    <property type="entry name" value="ArgD_aminotrans_3"/>
    <property type="match status" value="1"/>
</dbReference>
<dbReference type="InterPro" id="IPR049704">
    <property type="entry name" value="Aminotrans_3_PPA_site"/>
</dbReference>
<dbReference type="InterPro" id="IPR050103">
    <property type="entry name" value="Class-III_PLP-dep_AT"/>
</dbReference>
<dbReference type="InterPro" id="IPR015422">
    <property type="entry name" value="PyrdxlP-dep_Trfase_small"/>
</dbReference>
<dbReference type="GO" id="GO:0042802">
    <property type="term" value="F:identical protein binding"/>
    <property type="evidence" value="ECO:0007669"/>
    <property type="project" value="TreeGrafter"/>
</dbReference>